<evidence type="ECO:0000313" key="1">
    <source>
        <dbReference type="EMBL" id="NMO00826.1"/>
    </source>
</evidence>
<protein>
    <submittedName>
        <fullName evidence="1">Uncharacterized protein</fullName>
    </submittedName>
</protein>
<organism evidence="1 2">
    <name type="scientific">Gordonia asplenii</name>
    <dbReference type="NCBI Taxonomy" id="2725283"/>
    <lineage>
        <taxon>Bacteria</taxon>
        <taxon>Bacillati</taxon>
        <taxon>Actinomycetota</taxon>
        <taxon>Actinomycetes</taxon>
        <taxon>Mycobacteriales</taxon>
        <taxon>Gordoniaceae</taxon>
        <taxon>Gordonia</taxon>
    </lineage>
</organism>
<keyword evidence="2" id="KW-1185">Reference proteome</keyword>
<gene>
    <name evidence="1" type="ORF">HH308_06315</name>
</gene>
<accession>A0A848KQ68</accession>
<dbReference type="AlphaFoldDB" id="A0A848KQ68"/>
<evidence type="ECO:0000313" key="2">
    <source>
        <dbReference type="Proteomes" id="UP000550729"/>
    </source>
</evidence>
<dbReference type="Proteomes" id="UP000550729">
    <property type="component" value="Unassembled WGS sequence"/>
</dbReference>
<sequence>MEDNPSWEAATPEQKEHAQTAATTWLWMLTGRVFGLCVETVRPCFTGPDRAPTYQGHSGGAGAVFWPGLIAQGDPLASGPCGCSSPHCCVGQSEVALVGPVHEILHVWIDGQEVPAANYHVRNHRWLLRTDGQQWPMHQDLDAADMEPGAFTVQYKRGIAVPEWGQIAAGILAVEWLAGMNGKRCRLPAGATNISRQGVNVELDPRAFFELGITGIVEVDRWIMTVNPNRLQQPPTVMSPDLMDPAVIS</sequence>
<reference evidence="1 2" key="1">
    <citation type="submission" date="2020-04" db="EMBL/GenBank/DDBJ databases">
        <title>Gordonia sp. nov. TBRC 11910.</title>
        <authorList>
            <person name="Suriyachadkun C."/>
        </authorList>
    </citation>
    <scope>NUCLEOTIDE SEQUENCE [LARGE SCALE GENOMIC DNA]</scope>
    <source>
        <strain evidence="1 2">TBRC 11910</strain>
    </source>
</reference>
<dbReference type="RefSeq" id="WP_170193332.1">
    <property type="nucleotide sequence ID" value="NZ_JABBNB010000005.1"/>
</dbReference>
<proteinExistence type="predicted"/>
<dbReference type="EMBL" id="JABBNB010000005">
    <property type="protein sequence ID" value="NMO00826.1"/>
    <property type="molecule type" value="Genomic_DNA"/>
</dbReference>
<comment type="caution">
    <text evidence="1">The sequence shown here is derived from an EMBL/GenBank/DDBJ whole genome shotgun (WGS) entry which is preliminary data.</text>
</comment>
<name>A0A848KQ68_9ACTN</name>